<dbReference type="GO" id="GO:0003824">
    <property type="term" value="F:catalytic activity"/>
    <property type="evidence" value="ECO:0007669"/>
    <property type="project" value="InterPro"/>
</dbReference>
<dbReference type="SUPFAM" id="SSF56529">
    <property type="entry name" value="FAH"/>
    <property type="match status" value="1"/>
</dbReference>
<name>W4M668_9BACT</name>
<dbReference type="Gene3D" id="3.90.850.10">
    <property type="entry name" value="Fumarylacetoacetase-like, C-terminal domain"/>
    <property type="match status" value="1"/>
</dbReference>
<dbReference type="InterPro" id="IPR036663">
    <property type="entry name" value="Fumarylacetoacetase_C_sf"/>
</dbReference>
<dbReference type="AlphaFoldDB" id="W4M668"/>
<comment type="caution">
    <text evidence="1">The sequence shown here is derived from an EMBL/GenBank/DDBJ whole genome shotgun (WGS) entry which is preliminary data.</text>
</comment>
<dbReference type="HOGENOM" id="CLU_2841597_0_0_7"/>
<keyword evidence="2" id="KW-1185">Reference proteome</keyword>
<dbReference type="Proteomes" id="UP000019140">
    <property type="component" value="Unassembled WGS sequence"/>
</dbReference>
<protein>
    <submittedName>
        <fullName evidence="1">Uncharacterized protein</fullName>
    </submittedName>
</protein>
<evidence type="ECO:0000313" key="2">
    <source>
        <dbReference type="Proteomes" id="UP000019140"/>
    </source>
</evidence>
<sequence length="65" mass="6853">MLGSPVIDWHGLNLAIARGTMTINGNLTSEGLGSNVIEQPLEALAWLANLKAQQGREPRAGSVDV</sequence>
<reference evidence="1 2" key="1">
    <citation type="journal article" date="2014" name="Nature">
        <title>An environmental bacterial taxon with a large and distinct metabolic repertoire.</title>
        <authorList>
            <person name="Wilson M.C."/>
            <person name="Mori T."/>
            <person name="Ruckert C."/>
            <person name="Uria A.R."/>
            <person name="Helf M.J."/>
            <person name="Takada K."/>
            <person name="Gernert C."/>
            <person name="Steffens U.A."/>
            <person name="Heycke N."/>
            <person name="Schmitt S."/>
            <person name="Rinke C."/>
            <person name="Helfrich E.J."/>
            <person name="Brachmann A.O."/>
            <person name="Gurgui C."/>
            <person name="Wakimoto T."/>
            <person name="Kracht M."/>
            <person name="Crusemann M."/>
            <person name="Hentschel U."/>
            <person name="Abe I."/>
            <person name="Matsunaga S."/>
            <person name="Kalinowski J."/>
            <person name="Takeyama H."/>
            <person name="Piel J."/>
        </authorList>
    </citation>
    <scope>NUCLEOTIDE SEQUENCE [LARGE SCALE GENOMIC DNA]</scope>
    <source>
        <strain evidence="2">TSY2</strain>
    </source>
</reference>
<dbReference type="EMBL" id="AZHX01000887">
    <property type="protein sequence ID" value="ETX05705.1"/>
    <property type="molecule type" value="Genomic_DNA"/>
</dbReference>
<accession>W4M668</accession>
<proteinExistence type="predicted"/>
<evidence type="ECO:0000313" key="1">
    <source>
        <dbReference type="EMBL" id="ETX05705.1"/>
    </source>
</evidence>
<organism evidence="1 2">
    <name type="scientific">Candidatus Entotheonella gemina</name>
    <dbReference type="NCBI Taxonomy" id="1429439"/>
    <lineage>
        <taxon>Bacteria</taxon>
        <taxon>Pseudomonadati</taxon>
        <taxon>Nitrospinota/Tectimicrobiota group</taxon>
        <taxon>Candidatus Tectimicrobiota</taxon>
        <taxon>Candidatus Entotheonellia</taxon>
        <taxon>Candidatus Entotheonellales</taxon>
        <taxon>Candidatus Entotheonellaceae</taxon>
        <taxon>Candidatus Entotheonella</taxon>
    </lineage>
</organism>
<gene>
    <name evidence="1" type="ORF">ETSY2_21405</name>
</gene>